<name>A0A226D3F3_FOLCA</name>
<dbReference type="AlphaFoldDB" id="A0A226D3F3"/>
<gene>
    <name evidence="2" type="ORF">Fcan01_25498</name>
</gene>
<reference evidence="2 3" key="1">
    <citation type="submission" date="2015-12" db="EMBL/GenBank/DDBJ databases">
        <title>The genome of Folsomia candida.</title>
        <authorList>
            <person name="Faddeeva A."/>
            <person name="Derks M.F."/>
            <person name="Anvar Y."/>
            <person name="Smit S."/>
            <person name="Van Straalen N."/>
            <person name="Roelofs D."/>
        </authorList>
    </citation>
    <scope>NUCLEOTIDE SEQUENCE [LARGE SCALE GENOMIC DNA]</scope>
    <source>
        <strain evidence="2 3">VU population</strain>
        <tissue evidence="2">Whole body</tissue>
    </source>
</reference>
<feature type="chain" id="PRO_5012917545" description="Secreted protein" evidence="1">
    <location>
        <begin position="17"/>
        <end position="214"/>
    </location>
</feature>
<evidence type="ECO:0000313" key="2">
    <source>
        <dbReference type="EMBL" id="OXA39749.1"/>
    </source>
</evidence>
<evidence type="ECO:0008006" key="4">
    <source>
        <dbReference type="Google" id="ProtNLM"/>
    </source>
</evidence>
<dbReference type="Proteomes" id="UP000198287">
    <property type="component" value="Unassembled WGS sequence"/>
</dbReference>
<organism evidence="2 3">
    <name type="scientific">Folsomia candida</name>
    <name type="common">Springtail</name>
    <dbReference type="NCBI Taxonomy" id="158441"/>
    <lineage>
        <taxon>Eukaryota</taxon>
        <taxon>Metazoa</taxon>
        <taxon>Ecdysozoa</taxon>
        <taxon>Arthropoda</taxon>
        <taxon>Hexapoda</taxon>
        <taxon>Collembola</taxon>
        <taxon>Entomobryomorpha</taxon>
        <taxon>Isotomoidea</taxon>
        <taxon>Isotomidae</taxon>
        <taxon>Proisotominae</taxon>
        <taxon>Folsomia</taxon>
    </lineage>
</organism>
<evidence type="ECO:0000256" key="1">
    <source>
        <dbReference type="SAM" id="SignalP"/>
    </source>
</evidence>
<dbReference type="EMBL" id="LNIX01000037">
    <property type="protein sequence ID" value="OXA39749.1"/>
    <property type="molecule type" value="Genomic_DNA"/>
</dbReference>
<evidence type="ECO:0000313" key="3">
    <source>
        <dbReference type="Proteomes" id="UP000198287"/>
    </source>
</evidence>
<feature type="signal peptide" evidence="1">
    <location>
        <begin position="1"/>
        <end position="16"/>
    </location>
</feature>
<proteinExistence type="predicted"/>
<sequence>MQVFPVVLLLVADSLATSIKQKRETGPPCPLPPVYIGTEGPLNITYHPILEIHQGGTHRVSTINGLNTFIYEYTINFLTLTAEFTITVGSLSLDTTYTATGYLDARPFSQGCIPSGNFTGNGAAKATIVGLRLVGNATIVVNLMNEFMYIRLLAVSSFSFTSVMACFDSEFAANNAAVVAKMRLAVNEKLFRVRFQDFLDFLDGGDTTCPPPTY</sequence>
<comment type="caution">
    <text evidence="2">The sequence shown here is derived from an EMBL/GenBank/DDBJ whole genome shotgun (WGS) entry which is preliminary data.</text>
</comment>
<protein>
    <recommendedName>
        <fullName evidence="4">Secreted protein</fullName>
    </recommendedName>
</protein>
<keyword evidence="3" id="KW-1185">Reference proteome</keyword>
<keyword evidence="1" id="KW-0732">Signal</keyword>
<accession>A0A226D3F3</accession>